<dbReference type="Gene3D" id="3.30.420.10">
    <property type="entry name" value="Ribonuclease H-like superfamily/Ribonuclease H"/>
    <property type="match status" value="1"/>
</dbReference>
<evidence type="ECO:0000313" key="3">
    <source>
        <dbReference type="EMBL" id="ACY18647.1"/>
    </source>
</evidence>
<dbReference type="GO" id="GO:0015074">
    <property type="term" value="P:DNA integration"/>
    <property type="evidence" value="ECO:0007669"/>
    <property type="project" value="InterPro"/>
</dbReference>
<organism evidence="3 4">
    <name type="scientific">Haliangium ochraceum (strain DSM 14365 / JCM 11303 / SMP-2)</name>
    <dbReference type="NCBI Taxonomy" id="502025"/>
    <lineage>
        <taxon>Bacteria</taxon>
        <taxon>Pseudomonadati</taxon>
        <taxon>Myxococcota</taxon>
        <taxon>Polyangia</taxon>
        <taxon>Haliangiales</taxon>
        <taxon>Kofleriaceae</taxon>
        <taxon>Haliangium</taxon>
    </lineage>
</organism>
<protein>
    <submittedName>
        <fullName evidence="3">Integrase catalytic region</fullName>
    </submittedName>
</protein>
<dbReference type="InterPro" id="IPR012337">
    <property type="entry name" value="RNaseH-like_sf"/>
</dbReference>
<evidence type="ECO:0000256" key="1">
    <source>
        <dbReference type="SAM" id="MobiDB-lite"/>
    </source>
</evidence>
<dbReference type="AlphaFoldDB" id="D0LLF1"/>
<feature type="domain" description="Integrase catalytic" evidence="2">
    <location>
        <begin position="236"/>
        <end position="404"/>
    </location>
</feature>
<dbReference type="eggNOG" id="COG2801">
    <property type="taxonomic scope" value="Bacteria"/>
</dbReference>
<sequence>MSRDSPQSPSAYISAECEVIGAAGDATAQLSRARRAGFLLASRPYLASAGFDAPASRAILEATGADARRAYDECTRIARVVARRELSSESALAELSRCALRFLMEHPGAVRSNVQRRSYSDEFRKFILALRDEHGAIPLTVFSRAVEVPLPTLREWMRGVPGLELAANARASVPTPRAMAALLDDAELPAPSACERFGAHPVRASSPPPSPGRSRARELHRRYRRARADALRNTFLTFFPGAQWVSDGTPLSVVVNGERHQFNLQLTVDTHSGALVGLSVRDHEDSRGVIAAFRDAVVTTGAPPLALLLDNRPCNRAAAIADALGSTELMYASKGRPQNKAHVEGAFGLFTRQVPPLCIDAQDTRSLARQFLELAATTWARTLNHRARRDRAERSRIELYRAHARNAEQHSAAAQRVRAYLEERRQRAGQRARASRRWQAWLSKQLARIDLGDRDCRLMRSVGRYPRAAIVDGVSTYAGKRAAGTLPRFPDEDAAKRYLLSLVRNIAEEAEGMHIAAALWRGRKHVVADHLEDLERRHATLLRETAPVRLVARLVDESMSIDCELERNFWLEAAARAIRQAAYSRPEALSEIYHTSARRILHTRRVKYRGRLAAMRSLAARLLPLS</sequence>
<proteinExistence type="predicted"/>
<dbReference type="SUPFAM" id="SSF53098">
    <property type="entry name" value="Ribonuclease H-like"/>
    <property type="match status" value="1"/>
</dbReference>
<evidence type="ECO:0000313" key="4">
    <source>
        <dbReference type="Proteomes" id="UP000001880"/>
    </source>
</evidence>
<dbReference type="PROSITE" id="PS50994">
    <property type="entry name" value="INTEGRASE"/>
    <property type="match status" value="1"/>
</dbReference>
<feature type="region of interest" description="Disordered" evidence="1">
    <location>
        <begin position="198"/>
        <end position="217"/>
    </location>
</feature>
<dbReference type="InterPro" id="IPR001584">
    <property type="entry name" value="Integrase_cat-core"/>
</dbReference>
<dbReference type="GO" id="GO:0003676">
    <property type="term" value="F:nucleic acid binding"/>
    <property type="evidence" value="ECO:0007669"/>
    <property type="project" value="InterPro"/>
</dbReference>
<dbReference type="KEGG" id="hoh:Hoch_6172"/>
<evidence type="ECO:0000259" key="2">
    <source>
        <dbReference type="PROSITE" id="PS50994"/>
    </source>
</evidence>
<gene>
    <name evidence="3" type="ordered locus">Hoch_6172</name>
</gene>
<accession>D0LLF1</accession>
<dbReference type="HOGENOM" id="CLU_436644_0_0_7"/>
<dbReference type="RefSeq" id="WP_012831239.1">
    <property type="nucleotide sequence ID" value="NC_013440.1"/>
</dbReference>
<dbReference type="Proteomes" id="UP000001880">
    <property type="component" value="Chromosome"/>
</dbReference>
<keyword evidence="4" id="KW-1185">Reference proteome</keyword>
<name>D0LLF1_HALO1</name>
<reference evidence="3 4" key="1">
    <citation type="journal article" date="2010" name="Stand. Genomic Sci.">
        <title>Complete genome sequence of Haliangium ochraceum type strain (SMP-2).</title>
        <authorList>
            <consortium name="US DOE Joint Genome Institute (JGI-PGF)"/>
            <person name="Ivanova N."/>
            <person name="Daum C."/>
            <person name="Lang E."/>
            <person name="Abt B."/>
            <person name="Kopitz M."/>
            <person name="Saunders E."/>
            <person name="Lapidus A."/>
            <person name="Lucas S."/>
            <person name="Glavina Del Rio T."/>
            <person name="Nolan M."/>
            <person name="Tice H."/>
            <person name="Copeland A."/>
            <person name="Cheng J.F."/>
            <person name="Chen F."/>
            <person name="Bruce D."/>
            <person name="Goodwin L."/>
            <person name="Pitluck S."/>
            <person name="Mavromatis K."/>
            <person name="Pati A."/>
            <person name="Mikhailova N."/>
            <person name="Chen A."/>
            <person name="Palaniappan K."/>
            <person name="Land M."/>
            <person name="Hauser L."/>
            <person name="Chang Y.J."/>
            <person name="Jeffries C.D."/>
            <person name="Detter J.C."/>
            <person name="Brettin T."/>
            <person name="Rohde M."/>
            <person name="Goker M."/>
            <person name="Bristow J."/>
            <person name="Markowitz V."/>
            <person name="Eisen J.A."/>
            <person name="Hugenholtz P."/>
            <person name="Kyrpides N.C."/>
            <person name="Klenk H.P."/>
        </authorList>
    </citation>
    <scope>NUCLEOTIDE SEQUENCE [LARGE SCALE GENOMIC DNA]</scope>
    <source>
        <strain evidence="4">DSM 14365 / CIP 107738 / JCM 11303 / AJ 13395 / SMP-2</strain>
    </source>
</reference>
<dbReference type="InterPro" id="IPR036397">
    <property type="entry name" value="RNaseH_sf"/>
</dbReference>
<dbReference type="EMBL" id="CP001804">
    <property type="protein sequence ID" value="ACY18647.1"/>
    <property type="molecule type" value="Genomic_DNA"/>
</dbReference>